<feature type="region of interest" description="Disordered" evidence="1">
    <location>
        <begin position="116"/>
        <end position="136"/>
    </location>
</feature>
<proteinExistence type="predicted"/>
<dbReference type="Proteomes" id="UP000324222">
    <property type="component" value="Unassembled WGS sequence"/>
</dbReference>
<reference evidence="2 3" key="1">
    <citation type="submission" date="2019-05" db="EMBL/GenBank/DDBJ databases">
        <title>Another draft genome of Portunus trituberculatus and its Hox gene families provides insights of decapod evolution.</title>
        <authorList>
            <person name="Jeong J.-H."/>
            <person name="Song I."/>
            <person name="Kim S."/>
            <person name="Choi T."/>
            <person name="Kim D."/>
            <person name="Ryu S."/>
            <person name="Kim W."/>
        </authorList>
    </citation>
    <scope>NUCLEOTIDE SEQUENCE [LARGE SCALE GENOMIC DNA]</scope>
    <source>
        <tissue evidence="2">Muscle</tissue>
    </source>
</reference>
<keyword evidence="3" id="KW-1185">Reference proteome</keyword>
<protein>
    <submittedName>
        <fullName evidence="2">Uncharacterized protein</fullName>
    </submittedName>
</protein>
<evidence type="ECO:0000313" key="3">
    <source>
        <dbReference type="Proteomes" id="UP000324222"/>
    </source>
</evidence>
<sequence length="136" mass="15315">MRVSTITIRFYDKEAISVSAITLRGSIPVQWVVRAVTMQPYIASHGSSALTLYQTSHSCFRLSNHSRFGGPRDLQAHGHESWPRSEYRSLKCLSPRDCCGPFEDESRVILWGTCGPEENKRNRSRESQGEEEGVGV</sequence>
<feature type="compositionally biased region" description="Basic and acidic residues" evidence="1">
    <location>
        <begin position="117"/>
        <end position="128"/>
    </location>
</feature>
<name>A0A5B7GNN0_PORTR</name>
<evidence type="ECO:0000313" key="2">
    <source>
        <dbReference type="EMBL" id="MPC61800.1"/>
    </source>
</evidence>
<dbReference type="EMBL" id="VSRR010018945">
    <property type="protein sequence ID" value="MPC61800.1"/>
    <property type="molecule type" value="Genomic_DNA"/>
</dbReference>
<organism evidence="2 3">
    <name type="scientific">Portunus trituberculatus</name>
    <name type="common">Swimming crab</name>
    <name type="synonym">Neptunus trituberculatus</name>
    <dbReference type="NCBI Taxonomy" id="210409"/>
    <lineage>
        <taxon>Eukaryota</taxon>
        <taxon>Metazoa</taxon>
        <taxon>Ecdysozoa</taxon>
        <taxon>Arthropoda</taxon>
        <taxon>Crustacea</taxon>
        <taxon>Multicrustacea</taxon>
        <taxon>Malacostraca</taxon>
        <taxon>Eumalacostraca</taxon>
        <taxon>Eucarida</taxon>
        <taxon>Decapoda</taxon>
        <taxon>Pleocyemata</taxon>
        <taxon>Brachyura</taxon>
        <taxon>Eubrachyura</taxon>
        <taxon>Portunoidea</taxon>
        <taxon>Portunidae</taxon>
        <taxon>Portuninae</taxon>
        <taxon>Portunus</taxon>
    </lineage>
</organism>
<comment type="caution">
    <text evidence="2">The sequence shown here is derived from an EMBL/GenBank/DDBJ whole genome shotgun (WGS) entry which is preliminary data.</text>
</comment>
<dbReference type="AlphaFoldDB" id="A0A5B7GNN0"/>
<gene>
    <name evidence="2" type="ORF">E2C01_055877</name>
</gene>
<evidence type="ECO:0000256" key="1">
    <source>
        <dbReference type="SAM" id="MobiDB-lite"/>
    </source>
</evidence>
<accession>A0A5B7GNN0</accession>